<dbReference type="Proteomes" id="UP000681722">
    <property type="component" value="Unassembled WGS sequence"/>
</dbReference>
<dbReference type="PANTHER" id="PTHR42748:SF7">
    <property type="entry name" value="NMRA LIKE REDOX SENSOR 1-RELATED"/>
    <property type="match status" value="1"/>
</dbReference>
<dbReference type="Proteomes" id="UP000663829">
    <property type="component" value="Unassembled WGS sequence"/>
</dbReference>
<proteinExistence type="inferred from homology"/>
<dbReference type="InterPro" id="IPR051164">
    <property type="entry name" value="NmrA-like_oxidored"/>
</dbReference>
<evidence type="ECO:0000256" key="2">
    <source>
        <dbReference type="ARBA" id="ARBA00022857"/>
    </source>
</evidence>
<evidence type="ECO:0000256" key="1">
    <source>
        <dbReference type="ARBA" id="ARBA00006328"/>
    </source>
</evidence>
<dbReference type="AlphaFoldDB" id="A0A814TK74"/>
<dbReference type="Gene3D" id="3.40.50.720">
    <property type="entry name" value="NAD(P)-binding Rossmann-like Domain"/>
    <property type="match status" value="1"/>
</dbReference>
<evidence type="ECO:0000313" key="5">
    <source>
        <dbReference type="EMBL" id="CAF1162838.1"/>
    </source>
</evidence>
<comment type="similarity">
    <text evidence="1">Belongs to the NmrA-type oxidoreductase family.</text>
</comment>
<evidence type="ECO:0000259" key="4">
    <source>
        <dbReference type="Pfam" id="PF05368"/>
    </source>
</evidence>
<gene>
    <name evidence="5" type="ORF">GPM918_LOCUS21768</name>
    <name evidence="6" type="ORF">SRO942_LOCUS21766</name>
</gene>
<evidence type="ECO:0000313" key="6">
    <source>
        <dbReference type="EMBL" id="CAF3926389.1"/>
    </source>
</evidence>
<feature type="domain" description="NmrA-like" evidence="4">
    <location>
        <begin position="2"/>
        <end position="174"/>
    </location>
</feature>
<accession>A0A814TK74</accession>
<dbReference type="GO" id="GO:0005634">
    <property type="term" value="C:nucleus"/>
    <property type="evidence" value="ECO:0007669"/>
    <property type="project" value="TreeGrafter"/>
</dbReference>
<dbReference type="InterPro" id="IPR036291">
    <property type="entry name" value="NAD(P)-bd_dom_sf"/>
</dbReference>
<sequence>DVPHFTQKALIRDYIVEQYPQLKSIFVLPGCYVQNWLTVPPEKTNDGTVVFRAPFDQKTKLHLVDIDDTGSIVVEILKNPDQYIGQDICICGEEIAFEDVPKVFQKVTGKPAIAQTSTEDEFRSNFEKKHMPKSAQDDLFNMYKWFEQYGYYGPKNDWKSGLKLAKLNTFESWLKKTGWTGPN</sequence>
<dbReference type="OrthoDB" id="300709at2759"/>
<comment type="caution">
    <text evidence="5">The sequence shown here is derived from an EMBL/GenBank/DDBJ whole genome shotgun (WGS) entry which is preliminary data.</text>
</comment>
<name>A0A814TK74_9BILA</name>
<organism evidence="5 7">
    <name type="scientific">Didymodactylos carnosus</name>
    <dbReference type="NCBI Taxonomy" id="1234261"/>
    <lineage>
        <taxon>Eukaryota</taxon>
        <taxon>Metazoa</taxon>
        <taxon>Spiralia</taxon>
        <taxon>Gnathifera</taxon>
        <taxon>Rotifera</taxon>
        <taxon>Eurotatoria</taxon>
        <taxon>Bdelloidea</taxon>
        <taxon>Philodinida</taxon>
        <taxon>Philodinidae</taxon>
        <taxon>Didymodactylos</taxon>
    </lineage>
</organism>
<keyword evidence="7" id="KW-1185">Reference proteome</keyword>
<dbReference type="Pfam" id="PF05368">
    <property type="entry name" value="NmrA"/>
    <property type="match status" value="1"/>
</dbReference>
<protein>
    <recommendedName>
        <fullName evidence="3">NmrA-like family domain-containing protein 1</fullName>
    </recommendedName>
</protein>
<dbReference type="EMBL" id="CAJNOQ010007267">
    <property type="protein sequence ID" value="CAF1162838.1"/>
    <property type="molecule type" value="Genomic_DNA"/>
</dbReference>
<keyword evidence="2" id="KW-0521">NADP</keyword>
<dbReference type="InterPro" id="IPR008030">
    <property type="entry name" value="NmrA-like"/>
</dbReference>
<evidence type="ECO:0000313" key="7">
    <source>
        <dbReference type="Proteomes" id="UP000663829"/>
    </source>
</evidence>
<feature type="non-terminal residue" evidence="5">
    <location>
        <position position="1"/>
    </location>
</feature>
<reference evidence="5" key="1">
    <citation type="submission" date="2021-02" db="EMBL/GenBank/DDBJ databases">
        <authorList>
            <person name="Nowell W R."/>
        </authorList>
    </citation>
    <scope>NUCLEOTIDE SEQUENCE</scope>
</reference>
<dbReference type="SUPFAM" id="SSF51735">
    <property type="entry name" value="NAD(P)-binding Rossmann-fold domains"/>
    <property type="match status" value="1"/>
</dbReference>
<dbReference type="PANTHER" id="PTHR42748">
    <property type="entry name" value="NITROGEN METABOLITE REPRESSION PROTEIN NMRA FAMILY MEMBER"/>
    <property type="match status" value="1"/>
</dbReference>
<dbReference type="EMBL" id="CAJOBC010007267">
    <property type="protein sequence ID" value="CAF3926389.1"/>
    <property type="molecule type" value="Genomic_DNA"/>
</dbReference>
<evidence type="ECO:0000256" key="3">
    <source>
        <dbReference type="ARBA" id="ARBA00040296"/>
    </source>
</evidence>